<dbReference type="SMART" id="SM00739">
    <property type="entry name" value="KOW"/>
    <property type="match status" value="1"/>
</dbReference>
<dbReference type="InterPro" id="IPR041988">
    <property type="entry name" value="Ribosomal_uL24_KOW"/>
</dbReference>
<dbReference type="GO" id="GO:0006412">
    <property type="term" value="P:translation"/>
    <property type="evidence" value="ECO:0007669"/>
    <property type="project" value="UniProtKB-UniRule"/>
</dbReference>
<sequence>MMAVGQGLPIKKNDLVAVIAGKDKGKRGKIVKVIPKTTRVLVEKVNLVKRHTKPGRDSKQGGILERENPIHASNLMLVCNKCDRPVRVGFSRLANGRKVRVCKKCGELVD</sequence>
<proteinExistence type="inferred from homology"/>
<dbReference type="KEGG" id="mox:DAMO_0550"/>
<keyword evidence="5 8" id="KW-0687">Ribonucleoprotein</keyword>
<evidence type="ECO:0000256" key="7">
    <source>
        <dbReference type="ARBA" id="ARBA00058688"/>
    </source>
</evidence>
<dbReference type="GO" id="GO:0003735">
    <property type="term" value="F:structural constituent of ribosome"/>
    <property type="evidence" value="ECO:0007669"/>
    <property type="project" value="InterPro"/>
</dbReference>
<dbReference type="EMBL" id="FP565575">
    <property type="protein sequence ID" value="CBE67626.1"/>
    <property type="molecule type" value="Genomic_DNA"/>
</dbReference>
<dbReference type="GO" id="GO:0019843">
    <property type="term" value="F:rRNA binding"/>
    <property type="evidence" value="ECO:0007669"/>
    <property type="project" value="UniProtKB-UniRule"/>
</dbReference>
<reference evidence="11 12" key="1">
    <citation type="journal article" date="2010" name="Nature">
        <title>Nitrite-driven anaerobic methane oxidation by oxygenic bacteria.</title>
        <authorList>
            <person name="Ettwig K.F."/>
            <person name="Butler M.K."/>
            <person name="Le Paslier D."/>
            <person name="Pelletier E."/>
            <person name="Mangenot S."/>
            <person name="Kuypers M.M.M."/>
            <person name="Schreiber F."/>
            <person name="Dutilh B.E."/>
            <person name="Zedelius J."/>
            <person name="de Beer D."/>
            <person name="Gloerich J."/>
            <person name="Wessels H.J.C.T."/>
            <person name="van Allen T."/>
            <person name="Luesken F."/>
            <person name="Wu M."/>
            <person name="van de Pas-Schoonen K.T."/>
            <person name="Op den Camp H.J.M."/>
            <person name="Janssen-Megens E.M."/>
            <person name="Francoijs K-J."/>
            <person name="Stunnenberg H."/>
            <person name="Weissenbach J."/>
            <person name="Jetten M.S.M."/>
            <person name="Strous M."/>
        </authorList>
    </citation>
    <scope>NUCLEOTIDE SEQUENCE [LARGE SCALE GENOMIC DNA]</scope>
</reference>
<evidence type="ECO:0000256" key="5">
    <source>
        <dbReference type="ARBA" id="ARBA00023274"/>
    </source>
</evidence>
<dbReference type="Gene3D" id="2.30.30.30">
    <property type="match status" value="1"/>
</dbReference>
<dbReference type="CDD" id="cd06089">
    <property type="entry name" value="KOW_RPL26"/>
    <property type="match status" value="1"/>
</dbReference>
<gene>
    <name evidence="8 11" type="primary">rplX</name>
    <name evidence="11" type="ORF">DAMO_0550</name>
</gene>
<keyword evidence="4 8" id="KW-0689">Ribosomal protein</keyword>
<comment type="similarity">
    <text evidence="1 8 9">Belongs to the universal ribosomal protein uL24 family.</text>
</comment>
<keyword evidence="3 8" id="KW-0694">RNA-binding</keyword>
<keyword evidence="2 8" id="KW-0699">rRNA-binding</keyword>
<comment type="function">
    <text evidence="7 8">One of the proteins that surrounds the polypeptide exit tunnel on the outside of the subunit.</text>
</comment>
<dbReference type="PATRIC" id="fig|671143.5.peg.474"/>
<evidence type="ECO:0000256" key="9">
    <source>
        <dbReference type="RuleBase" id="RU003477"/>
    </source>
</evidence>
<dbReference type="InterPro" id="IPR008991">
    <property type="entry name" value="Translation_prot_SH3-like_sf"/>
</dbReference>
<dbReference type="GO" id="GO:0005840">
    <property type="term" value="C:ribosome"/>
    <property type="evidence" value="ECO:0007669"/>
    <property type="project" value="UniProtKB-KW"/>
</dbReference>
<dbReference type="eggNOG" id="COG0198">
    <property type="taxonomic scope" value="Bacteria"/>
</dbReference>
<dbReference type="InterPro" id="IPR003256">
    <property type="entry name" value="Ribosomal_uL24"/>
</dbReference>
<dbReference type="NCBIfam" id="TIGR01079">
    <property type="entry name" value="rplX_bact"/>
    <property type="match status" value="1"/>
</dbReference>
<dbReference type="InterPro" id="IPR005825">
    <property type="entry name" value="Ribosomal_uL24_CS"/>
</dbReference>
<dbReference type="AlphaFoldDB" id="D5MKH9"/>
<dbReference type="STRING" id="671143.DAMO_0550"/>
<evidence type="ECO:0000256" key="4">
    <source>
        <dbReference type="ARBA" id="ARBA00022980"/>
    </source>
</evidence>
<protein>
    <recommendedName>
        <fullName evidence="6 8">Large ribosomal subunit protein uL24</fullName>
    </recommendedName>
</protein>
<feature type="domain" description="KOW" evidence="10">
    <location>
        <begin position="9"/>
        <end position="36"/>
    </location>
</feature>
<dbReference type="FunFam" id="2.30.30.30:FF:000004">
    <property type="entry name" value="50S ribosomal protein L24"/>
    <property type="match status" value="1"/>
</dbReference>
<dbReference type="InterPro" id="IPR005824">
    <property type="entry name" value="KOW"/>
</dbReference>
<dbReference type="InterPro" id="IPR057264">
    <property type="entry name" value="Ribosomal_uL24_C"/>
</dbReference>
<dbReference type="PANTHER" id="PTHR12903">
    <property type="entry name" value="MITOCHONDRIAL RIBOSOMAL PROTEIN L24"/>
    <property type="match status" value="1"/>
</dbReference>
<dbReference type="PROSITE" id="PS01108">
    <property type="entry name" value="RIBOSOMAL_L24"/>
    <property type="match status" value="1"/>
</dbReference>
<dbReference type="Proteomes" id="UP000006898">
    <property type="component" value="Chromosome"/>
</dbReference>
<organism evidence="11 12">
    <name type="scientific">Methylomirabilis oxygeniifera</name>
    <dbReference type="NCBI Taxonomy" id="671143"/>
    <lineage>
        <taxon>Bacteria</taxon>
        <taxon>Candidatus Methylomirabilota</taxon>
        <taxon>Candidatus Methylomirabilia</taxon>
        <taxon>Candidatus Methylomirabilales</taxon>
        <taxon>Candidatus Methylomirabilaceae</taxon>
        <taxon>Candidatus Methylomirabilis</taxon>
    </lineage>
</organism>
<dbReference type="GO" id="GO:1990904">
    <property type="term" value="C:ribonucleoprotein complex"/>
    <property type="evidence" value="ECO:0007669"/>
    <property type="project" value="UniProtKB-KW"/>
</dbReference>
<evidence type="ECO:0000256" key="8">
    <source>
        <dbReference type="HAMAP-Rule" id="MF_01326"/>
    </source>
</evidence>
<evidence type="ECO:0000259" key="10">
    <source>
        <dbReference type="SMART" id="SM00739"/>
    </source>
</evidence>
<dbReference type="Pfam" id="PF00467">
    <property type="entry name" value="KOW"/>
    <property type="match status" value="1"/>
</dbReference>
<comment type="subunit">
    <text evidence="8">Part of the 50S ribosomal subunit.</text>
</comment>
<dbReference type="Pfam" id="PF17136">
    <property type="entry name" value="ribosomal_L24"/>
    <property type="match status" value="1"/>
</dbReference>
<dbReference type="SUPFAM" id="SSF50104">
    <property type="entry name" value="Translation proteins SH3-like domain"/>
    <property type="match status" value="1"/>
</dbReference>
<dbReference type="InterPro" id="IPR014722">
    <property type="entry name" value="Rib_uL2_dom2"/>
</dbReference>
<dbReference type="HOGENOM" id="CLU_093315_2_3_0"/>
<evidence type="ECO:0000256" key="2">
    <source>
        <dbReference type="ARBA" id="ARBA00022730"/>
    </source>
</evidence>
<name>D5MKH9_METO1</name>
<evidence type="ECO:0000256" key="1">
    <source>
        <dbReference type="ARBA" id="ARBA00010618"/>
    </source>
</evidence>
<comment type="function">
    <text evidence="8">One of two assembly initiator proteins, it binds directly to the 5'-end of the 23S rRNA, where it nucleates assembly of the 50S subunit.</text>
</comment>
<evidence type="ECO:0000313" key="12">
    <source>
        <dbReference type="Proteomes" id="UP000006898"/>
    </source>
</evidence>
<evidence type="ECO:0000256" key="3">
    <source>
        <dbReference type="ARBA" id="ARBA00022884"/>
    </source>
</evidence>
<accession>D5MKH9</accession>
<evidence type="ECO:0000313" key="11">
    <source>
        <dbReference type="EMBL" id="CBE67626.1"/>
    </source>
</evidence>
<evidence type="ECO:0000256" key="6">
    <source>
        <dbReference type="ARBA" id="ARBA00035206"/>
    </source>
</evidence>
<dbReference type="HAMAP" id="MF_01326_B">
    <property type="entry name" value="Ribosomal_uL24_B"/>
    <property type="match status" value="1"/>
</dbReference>